<sequence>MKKSWKITALFLAALTASSLLAGCGGDDGGSAASGGSAAENGGSSASSDEVRTLKVLGSDVSSTWDTRENQASYQALLEMLAEHNLNLDFEVVAAEQYQQVLQTRLSAATQLPDLVNLSIDVSTILNLGERGILLDVKDIINQYSNGNVENFAAEYYPNMWNANTASDGKMYWMPTQQYFTYQGEAFNSNMTQLIRKDWLDNLGLEVPDTLDEFRDALMAFQENDANGNGEQDEKMIYTPSFTYFAPSFGLPAGLVMIDMEDNTAKSPWLMKDQLVEYITYVKSLIDNNLIDTDAFDKSGEVIIQKMQSNTISATCDWALLTTNDVYVQDVGGVYWPVMLGKNEGEIPATIAEDSYSIKARFGVTKNCKDLQAVADLFDMIFTDEYANLCFYGVEGVTYTVGDNGEKNMDPRFKERDFYLEKGTGETLFYGLLPGNALATWETYLVGSMEKRPDLADFSETYCGYDKKFWYMGDAYLAVPSAEETDQLAQISNDIATYSNETLMKLCLGQYDLANIDEYINTLKELGLEDYVAIYQARHNRYMQAE</sequence>
<dbReference type="Gene3D" id="3.40.190.10">
    <property type="entry name" value="Periplasmic binding protein-like II"/>
    <property type="match status" value="2"/>
</dbReference>
<feature type="signal peptide" evidence="2">
    <location>
        <begin position="1"/>
        <end position="22"/>
    </location>
</feature>
<feature type="chain" id="PRO_5038601384" evidence="2">
    <location>
        <begin position="23"/>
        <end position="546"/>
    </location>
</feature>
<organism evidence="3 4">
    <name type="scientific">Candidatus Merdivicinus excrementipullorum</name>
    <dbReference type="NCBI Taxonomy" id="2840867"/>
    <lineage>
        <taxon>Bacteria</taxon>
        <taxon>Bacillati</taxon>
        <taxon>Bacillota</taxon>
        <taxon>Clostridia</taxon>
        <taxon>Eubacteriales</taxon>
        <taxon>Oscillospiraceae</taxon>
        <taxon>Oscillospiraceae incertae sedis</taxon>
        <taxon>Candidatus Merdivicinus</taxon>
    </lineage>
</organism>
<evidence type="ECO:0000313" key="4">
    <source>
        <dbReference type="Proteomes" id="UP000824002"/>
    </source>
</evidence>
<reference evidence="3" key="2">
    <citation type="journal article" date="2021" name="PeerJ">
        <title>Extensive microbial diversity within the chicken gut microbiome revealed by metagenomics and culture.</title>
        <authorList>
            <person name="Gilroy R."/>
            <person name="Ravi A."/>
            <person name="Getino M."/>
            <person name="Pursley I."/>
            <person name="Horton D.L."/>
            <person name="Alikhan N.F."/>
            <person name="Baker D."/>
            <person name="Gharbi K."/>
            <person name="Hall N."/>
            <person name="Watson M."/>
            <person name="Adriaenssens E.M."/>
            <person name="Foster-Nyarko E."/>
            <person name="Jarju S."/>
            <person name="Secka A."/>
            <person name="Antonio M."/>
            <person name="Oren A."/>
            <person name="Chaudhuri R.R."/>
            <person name="La Ragione R."/>
            <person name="Hildebrand F."/>
            <person name="Pallen M.J."/>
        </authorList>
    </citation>
    <scope>NUCLEOTIDE SEQUENCE</scope>
    <source>
        <strain evidence="3">CHK199-13235</strain>
    </source>
</reference>
<comment type="caution">
    <text evidence="3">The sequence shown here is derived from an EMBL/GenBank/DDBJ whole genome shotgun (WGS) entry which is preliminary data.</text>
</comment>
<proteinExistence type="predicted"/>
<reference evidence="3" key="1">
    <citation type="submission" date="2020-10" db="EMBL/GenBank/DDBJ databases">
        <authorList>
            <person name="Gilroy R."/>
        </authorList>
    </citation>
    <scope>NUCLEOTIDE SEQUENCE</scope>
    <source>
        <strain evidence="3">CHK199-13235</strain>
    </source>
</reference>
<dbReference type="Proteomes" id="UP000824002">
    <property type="component" value="Unassembled WGS sequence"/>
</dbReference>
<dbReference type="PROSITE" id="PS51257">
    <property type="entry name" value="PROKAR_LIPOPROTEIN"/>
    <property type="match status" value="1"/>
</dbReference>
<dbReference type="EMBL" id="DVJP01000030">
    <property type="protein sequence ID" value="HIS75985.1"/>
    <property type="molecule type" value="Genomic_DNA"/>
</dbReference>
<dbReference type="InterPro" id="IPR050490">
    <property type="entry name" value="Bact_solute-bd_prot1"/>
</dbReference>
<dbReference type="PANTHER" id="PTHR43649">
    <property type="entry name" value="ARABINOSE-BINDING PROTEIN-RELATED"/>
    <property type="match status" value="1"/>
</dbReference>
<dbReference type="PANTHER" id="PTHR43649:SF33">
    <property type="entry name" value="POLYGALACTURONAN_RHAMNOGALACTURONAN-BINDING PROTEIN YTCQ"/>
    <property type="match status" value="1"/>
</dbReference>
<name>A0A9D1FML3_9FIRM</name>
<dbReference type="AlphaFoldDB" id="A0A9D1FML3"/>
<evidence type="ECO:0000256" key="1">
    <source>
        <dbReference type="ARBA" id="ARBA00022729"/>
    </source>
</evidence>
<evidence type="ECO:0000256" key="2">
    <source>
        <dbReference type="SAM" id="SignalP"/>
    </source>
</evidence>
<evidence type="ECO:0000313" key="3">
    <source>
        <dbReference type="EMBL" id="HIS75985.1"/>
    </source>
</evidence>
<accession>A0A9D1FML3</accession>
<dbReference type="SUPFAM" id="SSF53850">
    <property type="entry name" value="Periplasmic binding protein-like II"/>
    <property type="match status" value="1"/>
</dbReference>
<keyword evidence="1 2" id="KW-0732">Signal</keyword>
<gene>
    <name evidence="3" type="ORF">IAB51_04150</name>
</gene>
<protein>
    <submittedName>
        <fullName evidence="3">Extracellular solute-binding protein</fullName>
    </submittedName>
</protein>